<dbReference type="AlphaFoldDB" id="A0A1F5UPD7"/>
<evidence type="ECO:0000256" key="2">
    <source>
        <dbReference type="ARBA" id="ARBA00022692"/>
    </source>
</evidence>
<evidence type="ECO:0000313" key="8">
    <source>
        <dbReference type="Proteomes" id="UP000179157"/>
    </source>
</evidence>
<feature type="transmembrane region" description="Helical" evidence="5">
    <location>
        <begin position="200"/>
        <end position="221"/>
    </location>
</feature>
<dbReference type="STRING" id="1817864.A2Z21_00110"/>
<dbReference type="Pfam" id="PF00146">
    <property type="entry name" value="NADHdh"/>
    <property type="match status" value="1"/>
</dbReference>
<feature type="transmembrane region" description="Helical" evidence="5">
    <location>
        <begin position="162"/>
        <end position="180"/>
    </location>
</feature>
<dbReference type="GO" id="GO:0009060">
    <property type="term" value="P:aerobic respiration"/>
    <property type="evidence" value="ECO:0007669"/>
    <property type="project" value="TreeGrafter"/>
</dbReference>
<evidence type="ECO:0000256" key="1">
    <source>
        <dbReference type="ARBA" id="ARBA00004141"/>
    </source>
</evidence>
<organism evidence="7 8">
    <name type="scientific">Fraserbacteria sp. (strain RBG_16_55_9)</name>
    <dbReference type="NCBI Taxonomy" id="1817864"/>
    <lineage>
        <taxon>Bacteria</taxon>
        <taxon>Candidatus Fraseribacteriota</taxon>
    </lineage>
</organism>
<comment type="caution">
    <text evidence="7">The sequence shown here is derived from an EMBL/GenBank/DDBJ whole genome shotgun (WGS) entry which is preliminary data.</text>
</comment>
<feature type="transmembrane region" description="Helical" evidence="5">
    <location>
        <begin position="250"/>
        <end position="274"/>
    </location>
</feature>
<protein>
    <recommendedName>
        <fullName evidence="5">NADH-quinone oxidoreductase subunit H</fullName>
        <ecNumber evidence="5">7.1.1.-</ecNumber>
    </recommendedName>
    <alternativeName>
        <fullName evidence="5">NADH dehydrogenase I subunit H</fullName>
    </alternativeName>
    <alternativeName>
        <fullName evidence="5">NDH-1 subunit H</fullName>
    </alternativeName>
</protein>
<comment type="subunit">
    <text evidence="5">NDH-1 is composed of 14 different subunits. Subunits NuoA, H, J, K, L, M, N constitute the membrane sector of the complex.</text>
</comment>
<sequence>MGPLWVVLAITAVKSLVVIVALLTAFAYMTWLERRLVSRFQVRIGPNRVGPFGLLQPVADGIKLFFKEDFMPSGADRALYFIAPGLAMVTAFTAFAVIPFGPPEVKLWGVPLLQIANPNAGILFILAVSSIGLYGIILGGWSSNSKYPLLGALRSSAQMISYELGVGLTLVSVILLSGTLQLPQIVEQQTLTWFGFLPRWNIFVIPVGPLAFLLFLIGATAETNRAPFDLPESEQELTAGYHTEYGGMKFAAFFVAEYVNLVTASAVAVTLFFGGWDGPFVDQVPLLGVLWFIAKVFAFVFFFIWLRATLPRVRYDQLMDLGWKLLVPLAILNLAITSAIVLIWPSLGGG</sequence>
<feature type="transmembrane region" description="Helical" evidence="5">
    <location>
        <begin position="286"/>
        <end position="306"/>
    </location>
</feature>
<comment type="similarity">
    <text evidence="5 6">Belongs to the complex I subunit 1 family.</text>
</comment>
<feature type="transmembrane region" description="Helical" evidence="5">
    <location>
        <begin position="120"/>
        <end position="141"/>
    </location>
</feature>
<keyword evidence="5" id="KW-0874">Quinone</keyword>
<keyword evidence="5" id="KW-1003">Cell membrane</keyword>
<dbReference type="GO" id="GO:0016655">
    <property type="term" value="F:oxidoreductase activity, acting on NAD(P)H, quinone or similar compound as acceptor"/>
    <property type="evidence" value="ECO:0007669"/>
    <property type="project" value="UniProtKB-UniRule"/>
</dbReference>
<dbReference type="PANTHER" id="PTHR11432">
    <property type="entry name" value="NADH DEHYDROGENASE SUBUNIT 1"/>
    <property type="match status" value="1"/>
</dbReference>
<evidence type="ECO:0000256" key="5">
    <source>
        <dbReference type="HAMAP-Rule" id="MF_01350"/>
    </source>
</evidence>
<feature type="transmembrane region" description="Helical" evidence="5">
    <location>
        <begin position="78"/>
        <end position="100"/>
    </location>
</feature>
<reference evidence="7 8" key="1">
    <citation type="journal article" date="2016" name="Nat. Commun.">
        <title>Thousands of microbial genomes shed light on interconnected biogeochemical processes in an aquifer system.</title>
        <authorList>
            <person name="Anantharaman K."/>
            <person name="Brown C.T."/>
            <person name="Hug L.A."/>
            <person name="Sharon I."/>
            <person name="Castelle C.J."/>
            <person name="Probst A.J."/>
            <person name="Thomas B.C."/>
            <person name="Singh A."/>
            <person name="Wilkins M.J."/>
            <person name="Karaoz U."/>
            <person name="Brodie E.L."/>
            <person name="Williams K.H."/>
            <person name="Hubbard S.S."/>
            <person name="Banfield J.F."/>
        </authorList>
    </citation>
    <scope>NUCLEOTIDE SEQUENCE [LARGE SCALE GENOMIC DNA]</scope>
    <source>
        <strain evidence="8">RBG_16_55_9</strain>
    </source>
</reference>
<dbReference type="GO" id="GO:0005886">
    <property type="term" value="C:plasma membrane"/>
    <property type="evidence" value="ECO:0007669"/>
    <property type="project" value="UniProtKB-SubCell"/>
</dbReference>
<keyword evidence="4 5" id="KW-0472">Membrane</keyword>
<dbReference type="GO" id="GO:0003954">
    <property type="term" value="F:NADH dehydrogenase activity"/>
    <property type="evidence" value="ECO:0007669"/>
    <property type="project" value="TreeGrafter"/>
</dbReference>
<keyword evidence="5" id="KW-1278">Translocase</keyword>
<dbReference type="EC" id="7.1.1.-" evidence="5"/>
<dbReference type="Proteomes" id="UP000179157">
    <property type="component" value="Unassembled WGS sequence"/>
</dbReference>
<dbReference type="InterPro" id="IPR018086">
    <property type="entry name" value="NADH_UbQ_OxRdtase_su1_CS"/>
</dbReference>
<comment type="function">
    <text evidence="5">NDH-1 shuttles electrons from NADH, via FMN and iron-sulfur (Fe-S) centers, to quinones in the respiratory chain. The immediate electron acceptor for the enzyme in this species is believed to be ubiquinone. Couples the redox reaction to proton translocation (for every two electrons transferred, four hydrogen ions are translocated across the cytoplasmic membrane), and thus conserves the redox energy in a proton gradient. This subunit may bind ubiquinone.</text>
</comment>
<evidence type="ECO:0000313" key="7">
    <source>
        <dbReference type="EMBL" id="OGF53042.1"/>
    </source>
</evidence>
<keyword evidence="3 5" id="KW-1133">Transmembrane helix</keyword>
<name>A0A1F5UPD7_FRAXR</name>
<keyword evidence="2 5" id="KW-0812">Transmembrane</keyword>
<dbReference type="EMBL" id="MFGX01000121">
    <property type="protein sequence ID" value="OGF53042.1"/>
    <property type="molecule type" value="Genomic_DNA"/>
</dbReference>
<gene>
    <name evidence="5" type="primary">nuoH</name>
    <name evidence="7" type="ORF">A2Z21_00110</name>
</gene>
<dbReference type="HAMAP" id="MF_01350">
    <property type="entry name" value="NDH1_NuoH"/>
    <property type="match status" value="1"/>
</dbReference>
<evidence type="ECO:0000256" key="6">
    <source>
        <dbReference type="RuleBase" id="RU000471"/>
    </source>
</evidence>
<dbReference type="PANTHER" id="PTHR11432:SF3">
    <property type="entry name" value="NADH-UBIQUINONE OXIDOREDUCTASE CHAIN 1"/>
    <property type="match status" value="1"/>
</dbReference>
<dbReference type="InterPro" id="IPR001694">
    <property type="entry name" value="NADH_UbQ_OxRdtase_su1/FPO"/>
</dbReference>
<dbReference type="PROSITE" id="PS00668">
    <property type="entry name" value="COMPLEX1_ND1_2"/>
    <property type="match status" value="1"/>
</dbReference>
<dbReference type="PROSITE" id="PS00667">
    <property type="entry name" value="COMPLEX1_ND1_1"/>
    <property type="match status" value="1"/>
</dbReference>
<keyword evidence="5 6" id="KW-0520">NAD</keyword>
<comment type="subcellular location">
    <subcellularLocation>
        <location evidence="5 6">Cell membrane</location>
        <topology evidence="5 6">Multi-pass membrane protein</topology>
    </subcellularLocation>
    <subcellularLocation>
        <location evidence="1">Membrane</location>
        <topology evidence="1">Multi-pass membrane protein</topology>
    </subcellularLocation>
</comment>
<dbReference type="NCBIfam" id="NF004741">
    <property type="entry name" value="PRK06076.1-2"/>
    <property type="match status" value="1"/>
</dbReference>
<proteinExistence type="inferred from homology"/>
<accession>A0A1F5UPD7</accession>
<evidence type="ECO:0000256" key="4">
    <source>
        <dbReference type="ARBA" id="ARBA00023136"/>
    </source>
</evidence>
<comment type="catalytic activity">
    <reaction evidence="5">
        <text>a quinone + NADH + 5 H(+)(in) = a quinol + NAD(+) + 4 H(+)(out)</text>
        <dbReference type="Rhea" id="RHEA:57888"/>
        <dbReference type="ChEBI" id="CHEBI:15378"/>
        <dbReference type="ChEBI" id="CHEBI:24646"/>
        <dbReference type="ChEBI" id="CHEBI:57540"/>
        <dbReference type="ChEBI" id="CHEBI:57945"/>
        <dbReference type="ChEBI" id="CHEBI:132124"/>
    </reaction>
</comment>
<evidence type="ECO:0000256" key="3">
    <source>
        <dbReference type="ARBA" id="ARBA00022989"/>
    </source>
</evidence>
<keyword evidence="5" id="KW-0830">Ubiquinone</keyword>
<dbReference type="GO" id="GO:0048038">
    <property type="term" value="F:quinone binding"/>
    <property type="evidence" value="ECO:0007669"/>
    <property type="project" value="UniProtKB-KW"/>
</dbReference>
<feature type="transmembrane region" description="Helical" evidence="5">
    <location>
        <begin position="6"/>
        <end position="31"/>
    </location>
</feature>
<feature type="transmembrane region" description="Helical" evidence="5">
    <location>
        <begin position="326"/>
        <end position="347"/>
    </location>
</feature>